<reference evidence="2 3" key="1">
    <citation type="journal article" date="2018" name="Environ. Microbiol.">
        <title>Novel energy conservation strategies and behaviour of Pelotomaculum schinkii driving syntrophic propionate catabolism.</title>
        <authorList>
            <person name="Hidalgo-Ahumada C.A.P."/>
            <person name="Nobu M.K."/>
            <person name="Narihiro T."/>
            <person name="Tamaki H."/>
            <person name="Liu W.T."/>
            <person name="Kamagata Y."/>
            <person name="Stams A.J.M."/>
            <person name="Imachi H."/>
            <person name="Sousa D.Z."/>
        </authorList>
    </citation>
    <scope>NUCLEOTIDE SEQUENCE [LARGE SCALE GENOMIC DNA]</scope>
    <source>
        <strain evidence="2 3">MGP</strain>
    </source>
</reference>
<dbReference type="AlphaFoldDB" id="A0A4Y7RC33"/>
<gene>
    <name evidence="2" type="ORF">Pmgp_03802</name>
</gene>
<accession>A0A4Y7RC33</accession>
<dbReference type="EMBL" id="QFFZ01000119">
    <property type="protein sequence ID" value="TEB06280.1"/>
    <property type="molecule type" value="Genomic_DNA"/>
</dbReference>
<feature type="region of interest" description="Disordered" evidence="1">
    <location>
        <begin position="32"/>
        <end position="59"/>
    </location>
</feature>
<evidence type="ECO:0000313" key="2">
    <source>
        <dbReference type="EMBL" id="TEB06280.1"/>
    </source>
</evidence>
<name>A0A4Y7RC33_9FIRM</name>
<keyword evidence="3" id="KW-1185">Reference proteome</keyword>
<evidence type="ECO:0000313" key="3">
    <source>
        <dbReference type="Proteomes" id="UP000297597"/>
    </source>
</evidence>
<comment type="caution">
    <text evidence="2">The sequence shown here is derived from an EMBL/GenBank/DDBJ whole genome shotgun (WGS) entry which is preliminary data.</text>
</comment>
<proteinExistence type="predicted"/>
<sequence>MKATDEFSEYYNELLDVDPRFFGHPNNQNYLRMETPSLSPPKTRAKSVPTQTHGRETYV</sequence>
<dbReference type="Proteomes" id="UP000297597">
    <property type="component" value="Unassembled WGS sequence"/>
</dbReference>
<evidence type="ECO:0000256" key="1">
    <source>
        <dbReference type="SAM" id="MobiDB-lite"/>
    </source>
</evidence>
<organism evidence="2 3">
    <name type="scientific">Pelotomaculum propionicicum</name>
    <dbReference type="NCBI Taxonomy" id="258475"/>
    <lineage>
        <taxon>Bacteria</taxon>
        <taxon>Bacillati</taxon>
        <taxon>Bacillota</taxon>
        <taxon>Clostridia</taxon>
        <taxon>Eubacteriales</taxon>
        <taxon>Desulfotomaculaceae</taxon>
        <taxon>Pelotomaculum</taxon>
    </lineage>
</organism>
<protein>
    <submittedName>
        <fullName evidence="2">Uncharacterized protein</fullName>
    </submittedName>
</protein>